<evidence type="ECO:0000313" key="7">
    <source>
        <dbReference type="EMBL" id="QEE29868.1"/>
    </source>
</evidence>
<dbReference type="PANTHER" id="PTHR42704">
    <property type="entry name" value="RIBULOSE BISPHOSPHATE CARBOXYLASE"/>
    <property type="match status" value="1"/>
</dbReference>
<dbReference type="GO" id="GO:0000287">
    <property type="term" value="F:magnesium ion binding"/>
    <property type="evidence" value="ECO:0007669"/>
    <property type="project" value="InterPro"/>
</dbReference>
<dbReference type="InterPro" id="IPR033966">
    <property type="entry name" value="RuBisCO"/>
</dbReference>
<keyword evidence="8" id="KW-1185">Reference proteome</keyword>
<dbReference type="Gene3D" id="3.20.20.110">
    <property type="entry name" value="Ribulose bisphosphate carboxylase, large subunit, C-terminal domain"/>
    <property type="match status" value="1"/>
</dbReference>
<comment type="cofactor">
    <cofactor evidence="1">
        <name>Mg(2+)</name>
        <dbReference type="ChEBI" id="CHEBI:18420"/>
    </cofactor>
</comment>
<feature type="domain" description="Ribulose bisphosphate carboxylase large subunit ferrodoxin-like N-terminal" evidence="6">
    <location>
        <begin position="15"/>
        <end position="129"/>
    </location>
</feature>
<dbReference type="RefSeq" id="WP_147649138.1">
    <property type="nucleotide sequence ID" value="NZ_CP042806.1"/>
</dbReference>
<keyword evidence="3" id="KW-0460">Magnesium</keyword>
<dbReference type="Pfam" id="PF02788">
    <property type="entry name" value="RuBisCO_large_N"/>
    <property type="match status" value="1"/>
</dbReference>
<feature type="domain" description="Ribulose bisphosphate carboxylase large subunit C-terminal" evidence="5">
    <location>
        <begin position="140"/>
        <end position="421"/>
    </location>
</feature>
<evidence type="ECO:0000256" key="3">
    <source>
        <dbReference type="ARBA" id="ARBA00022842"/>
    </source>
</evidence>
<comment type="similarity">
    <text evidence="4">Belongs to the RuBisCO large chain family.</text>
</comment>
<dbReference type="Gene3D" id="3.30.70.150">
    <property type="entry name" value="RuBisCO large subunit, N-terminal domain"/>
    <property type="match status" value="1"/>
</dbReference>
<dbReference type="InterPro" id="IPR000685">
    <property type="entry name" value="RuBisCO_lsu_C"/>
</dbReference>
<dbReference type="PROSITE" id="PS00157">
    <property type="entry name" value="RUBISCO_LARGE"/>
    <property type="match status" value="1"/>
</dbReference>
<proteinExistence type="inferred from homology"/>
<dbReference type="InterPro" id="IPR020878">
    <property type="entry name" value="RuBisCo_large_chain_AS"/>
</dbReference>
<evidence type="ECO:0000256" key="1">
    <source>
        <dbReference type="ARBA" id="ARBA00001946"/>
    </source>
</evidence>
<dbReference type="AlphaFoldDB" id="A0A5B9ECF9"/>
<dbReference type="InterPro" id="IPR036422">
    <property type="entry name" value="RuBisCO_lsu_N_sf"/>
</dbReference>
<dbReference type="GO" id="GO:0016984">
    <property type="term" value="F:ribulose-bisphosphate carboxylase activity"/>
    <property type="evidence" value="ECO:0007669"/>
    <property type="project" value="InterPro"/>
</dbReference>
<name>A0A5B9ECF9_9BACT</name>
<dbReference type="SUPFAM" id="SSF51649">
    <property type="entry name" value="RuBisCo, C-terminal domain"/>
    <property type="match status" value="1"/>
</dbReference>
<evidence type="ECO:0000313" key="8">
    <source>
        <dbReference type="Proteomes" id="UP000321820"/>
    </source>
</evidence>
<accession>A0A5B9ECF9</accession>
<dbReference type="CDD" id="cd08207">
    <property type="entry name" value="RLP_NonPhot"/>
    <property type="match status" value="1"/>
</dbReference>
<dbReference type="OrthoDB" id="9770811at2"/>
<dbReference type="EMBL" id="CP042806">
    <property type="protein sequence ID" value="QEE29868.1"/>
    <property type="molecule type" value="Genomic_DNA"/>
</dbReference>
<protein>
    <submittedName>
        <fullName evidence="7">Ribulose 1,5-bisphosphate carboxylase</fullName>
    </submittedName>
</protein>
<keyword evidence="2" id="KW-0479">Metal-binding</keyword>
<dbReference type="KEGG" id="talb:FTW19_18930"/>
<sequence>MSTHPRICARYFIETAFPPEQAAETMAGEQSTGTFLRVPGETQALRERFAAQVELIAEGEPVAAPSLPGAGTPKNWDGVRRTAEVTLSWPLENIGPSLPNLLSTVAGNLSELKAFSGLKLLDLELPAEFLSRYRGPQFGVSGTRALSGVYERPLIGTIIKPSIGMDPQATAAQVRVLAEAGIDFIKDDELQTDGAHCSFMARVSAVMHVLREFAERTGKNVMYAPNLTGEIDEMLRRHDHVVAEGGLCVMVSMNSIGLPAMKVLRAHSQVPIHGHRNGWGMLGRSPALGMSFVAFSKLWRLAGIDHTHVNGLRNKFCESDESVIASARSCLTPMFPEPLSGCEVMPVFSSGQSARQAPDTYKALGCTDLIYACGGGIMGHPGGPAAGVCSLQQAWQAAVKGIPLAEFASRHQELAQALELFGA</sequence>
<dbReference type="InterPro" id="IPR017443">
    <property type="entry name" value="RuBisCO_lsu_fd_N"/>
</dbReference>
<dbReference type="InterPro" id="IPR036376">
    <property type="entry name" value="RuBisCO_lsu_C_sf"/>
</dbReference>
<dbReference type="Proteomes" id="UP000321820">
    <property type="component" value="Chromosome"/>
</dbReference>
<organism evidence="7 8">
    <name type="scientific">Terriglobus albidus</name>
    <dbReference type="NCBI Taxonomy" id="1592106"/>
    <lineage>
        <taxon>Bacteria</taxon>
        <taxon>Pseudomonadati</taxon>
        <taxon>Acidobacteriota</taxon>
        <taxon>Terriglobia</taxon>
        <taxon>Terriglobales</taxon>
        <taxon>Acidobacteriaceae</taxon>
        <taxon>Terriglobus</taxon>
    </lineage>
</organism>
<evidence type="ECO:0000259" key="6">
    <source>
        <dbReference type="Pfam" id="PF02788"/>
    </source>
</evidence>
<evidence type="ECO:0000256" key="4">
    <source>
        <dbReference type="RuleBase" id="RU003834"/>
    </source>
</evidence>
<evidence type="ECO:0000256" key="2">
    <source>
        <dbReference type="ARBA" id="ARBA00022723"/>
    </source>
</evidence>
<evidence type="ECO:0000259" key="5">
    <source>
        <dbReference type="Pfam" id="PF00016"/>
    </source>
</evidence>
<dbReference type="SFLD" id="SFLDS00014">
    <property type="entry name" value="RuBisCO"/>
    <property type="match status" value="1"/>
</dbReference>
<dbReference type="SUPFAM" id="SSF54966">
    <property type="entry name" value="RuBisCO, large subunit, small (N-terminal) domain"/>
    <property type="match status" value="1"/>
</dbReference>
<dbReference type="GO" id="GO:0015977">
    <property type="term" value="P:carbon fixation"/>
    <property type="evidence" value="ECO:0007669"/>
    <property type="project" value="InterPro"/>
</dbReference>
<gene>
    <name evidence="7" type="ORF">FTW19_18930</name>
</gene>
<reference evidence="7 8" key="1">
    <citation type="submission" date="2019-08" db="EMBL/GenBank/DDBJ databases">
        <title>Complete genome sequence of Terriglobus albidus strain ORNL.</title>
        <authorList>
            <person name="Podar M."/>
        </authorList>
    </citation>
    <scope>NUCLEOTIDE SEQUENCE [LARGE SCALE GENOMIC DNA]</scope>
    <source>
        <strain evidence="7 8">ORNL</strain>
    </source>
</reference>
<dbReference type="Pfam" id="PF00016">
    <property type="entry name" value="RuBisCO_large"/>
    <property type="match status" value="1"/>
</dbReference>
<dbReference type="PANTHER" id="PTHR42704:SF17">
    <property type="entry name" value="RIBULOSE BISPHOSPHATE CARBOXYLASE LARGE CHAIN"/>
    <property type="match status" value="1"/>
</dbReference>
<dbReference type="SFLD" id="SFLDG00301">
    <property type="entry name" value="RuBisCO-like_proteins"/>
    <property type="match status" value="1"/>
</dbReference>